<dbReference type="PANTHER" id="PTHR11839">
    <property type="entry name" value="UDP/ADP-SUGAR PYROPHOSPHATASE"/>
    <property type="match status" value="1"/>
</dbReference>
<organism evidence="9 10">
    <name type="scientific">Thermoanaerobaculum aquaticum</name>
    <dbReference type="NCBI Taxonomy" id="1312852"/>
    <lineage>
        <taxon>Bacteria</taxon>
        <taxon>Pseudomonadati</taxon>
        <taxon>Acidobacteriota</taxon>
        <taxon>Thermoanaerobaculia</taxon>
        <taxon>Thermoanaerobaculales</taxon>
        <taxon>Thermoanaerobaculaceae</taxon>
        <taxon>Thermoanaerobaculum</taxon>
    </lineage>
</organism>
<evidence type="ECO:0000256" key="5">
    <source>
        <dbReference type="ARBA" id="ARBA00022801"/>
    </source>
</evidence>
<dbReference type="SUPFAM" id="SSF55811">
    <property type="entry name" value="Nudix"/>
    <property type="match status" value="1"/>
</dbReference>
<dbReference type="EMBL" id="JMFG01000023">
    <property type="protein sequence ID" value="KDA53362.1"/>
    <property type="molecule type" value="Genomic_DNA"/>
</dbReference>
<gene>
    <name evidence="9" type="ORF">EG19_06325</name>
</gene>
<evidence type="ECO:0000313" key="9">
    <source>
        <dbReference type="EMBL" id="KDA53362.1"/>
    </source>
</evidence>
<protein>
    <recommendedName>
        <fullName evidence="4">GDP-mannose pyrophosphatase</fullName>
    </recommendedName>
    <alternativeName>
        <fullName evidence="6">GDP-mannose hydrolase</fullName>
    </alternativeName>
    <alternativeName>
        <fullName evidence="7">GDPMK</fullName>
    </alternativeName>
</protein>
<dbReference type="FunFam" id="3.90.79.10:FF:000024">
    <property type="entry name" value="ADP-ribose pyrophosphatase"/>
    <property type="match status" value="1"/>
</dbReference>
<dbReference type="PROSITE" id="PS51462">
    <property type="entry name" value="NUDIX"/>
    <property type="match status" value="1"/>
</dbReference>
<evidence type="ECO:0000256" key="2">
    <source>
        <dbReference type="ARBA" id="ARBA00001946"/>
    </source>
</evidence>
<comment type="cofactor">
    <cofactor evidence="2">
        <name>Mg(2+)</name>
        <dbReference type="ChEBI" id="CHEBI:18420"/>
    </cofactor>
</comment>
<evidence type="ECO:0000259" key="8">
    <source>
        <dbReference type="PROSITE" id="PS51462"/>
    </source>
</evidence>
<keyword evidence="5" id="KW-0378">Hydrolase</keyword>
<dbReference type="InterPro" id="IPR000086">
    <property type="entry name" value="NUDIX_hydrolase_dom"/>
</dbReference>
<dbReference type="Proteomes" id="UP000027284">
    <property type="component" value="Unassembled WGS sequence"/>
</dbReference>
<dbReference type="Gene3D" id="3.90.79.10">
    <property type="entry name" value="Nucleoside Triphosphate Pyrophosphohydrolase"/>
    <property type="match status" value="1"/>
</dbReference>
<evidence type="ECO:0000256" key="4">
    <source>
        <dbReference type="ARBA" id="ARBA00016377"/>
    </source>
</evidence>
<proteinExistence type="inferred from homology"/>
<dbReference type="STRING" id="1312852.EG19_06325"/>
<dbReference type="GO" id="GO:0019693">
    <property type="term" value="P:ribose phosphate metabolic process"/>
    <property type="evidence" value="ECO:0007669"/>
    <property type="project" value="TreeGrafter"/>
</dbReference>
<dbReference type="AlphaFoldDB" id="A0A062XLE2"/>
<keyword evidence="10" id="KW-1185">Reference proteome</keyword>
<dbReference type="PANTHER" id="PTHR11839:SF18">
    <property type="entry name" value="NUDIX HYDROLASE DOMAIN-CONTAINING PROTEIN"/>
    <property type="match status" value="1"/>
</dbReference>
<reference evidence="9 10" key="1">
    <citation type="submission" date="2014-04" db="EMBL/GenBank/DDBJ databases">
        <title>The Genome Sequence of Thermoanaerobaculum aquaticum MP-01, The First Cultivated Group 23 Acidobacterium.</title>
        <authorList>
            <person name="Stamps B.W."/>
            <person name="Losey N.A."/>
            <person name="Lawson P.A."/>
            <person name="Stevenson B.S."/>
        </authorList>
    </citation>
    <scope>NUCLEOTIDE SEQUENCE [LARGE SCALE GENOMIC DNA]</scope>
    <source>
        <strain evidence="9 10">MP-01</strain>
    </source>
</reference>
<dbReference type="GO" id="GO:0005829">
    <property type="term" value="C:cytosol"/>
    <property type="evidence" value="ECO:0007669"/>
    <property type="project" value="TreeGrafter"/>
</dbReference>
<feature type="domain" description="Nudix hydrolase" evidence="8">
    <location>
        <begin position="36"/>
        <end position="169"/>
    </location>
</feature>
<name>A0A062XLE2_9BACT</name>
<evidence type="ECO:0000313" key="10">
    <source>
        <dbReference type="Proteomes" id="UP000027284"/>
    </source>
</evidence>
<dbReference type="InterPro" id="IPR020084">
    <property type="entry name" value="NUDIX_hydrolase_CS"/>
</dbReference>
<comment type="caution">
    <text evidence="9">The sequence shown here is derived from an EMBL/GenBank/DDBJ whole genome shotgun (WGS) entry which is preliminary data.</text>
</comment>
<dbReference type="Pfam" id="PF00293">
    <property type="entry name" value="NUDIX"/>
    <property type="match status" value="1"/>
</dbReference>
<dbReference type="GO" id="GO:0006753">
    <property type="term" value="P:nucleoside phosphate metabolic process"/>
    <property type="evidence" value="ECO:0007669"/>
    <property type="project" value="TreeGrafter"/>
</dbReference>
<evidence type="ECO:0000256" key="3">
    <source>
        <dbReference type="ARBA" id="ARBA00007275"/>
    </source>
</evidence>
<dbReference type="GO" id="GO:0016787">
    <property type="term" value="F:hydrolase activity"/>
    <property type="evidence" value="ECO:0007669"/>
    <property type="project" value="UniProtKB-KW"/>
</dbReference>
<comment type="catalytic activity">
    <reaction evidence="1">
        <text>GDP-alpha-D-mannose + H2O = alpha-D-mannose 1-phosphate + GMP + 2 H(+)</text>
        <dbReference type="Rhea" id="RHEA:27978"/>
        <dbReference type="ChEBI" id="CHEBI:15377"/>
        <dbReference type="ChEBI" id="CHEBI:15378"/>
        <dbReference type="ChEBI" id="CHEBI:57527"/>
        <dbReference type="ChEBI" id="CHEBI:58115"/>
        <dbReference type="ChEBI" id="CHEBI:58409"/>
    </reaction>
</comment>
<dbReference type="RefSeq" id="WP_038049882.1">
    <property type="nucleotide sequence ID" value="NZ_JMFG01000023.1"/>
</dbReference>
<evidence type="ECO:0000256" key="6">
    <source>
        <dbReference type="ARBA" id="ARBA00032162"/>
    </source>
</evidence>
<accession>A0A062XLE2</accession>
<dbReference type="CDD" id="cd03424">
    <property type="entry name" value="NUDIX_ADPRase_Nudt5_UGPPase_Nudt14"/>
    <property type="match status" value="1"/>
</dbReference>
<comment type="similarity">
    <text evidence="3">Belongs to the Nudix hydrolase family. NudK subfamily.</text>
</comment>
<dbReference type="OrthoDB" id="9806150at2"/>
<dbReference type="InterPro" id="IPR015797">
    <property type="entry name" value="NUDIX_hydrolase-like_dom_sf"/>
</dbReference>
<sequence>MEEDVQGNVAFAGKLLSVEVHRVRLRQGQEAVREVVRHPGAVVILPVLPDGRVVLVRQFRFAVGEALWELPAGTLHAGEEPLACAQRELAEETGFRGELIPLGAFYSAPGFCDEKLHAFLATNLNAGKTNWDEDEELELGLFTPEELAVAIGQGQIRDAKSLACLLLAQLAGLFALPQGQ</sequence>
<evidence type="ECO:0000256" key="1">
    <source>
        <dbReference type="ARBA" id="ARBA00000847"/>
    </source>
</evidence>
<dbReference type="PROSITE" id="PS00893">
    <property type="entry name" value="NUDIX_BOX"/>
    <property type="match status" value="1"/>
</dbReference>
<evidence type="ECO:0000256" key="7">
    <source>
        <dbReference type="ARBA" id="ARBA00032272"/>
    </source>
</evidence>